<evidence type="ECO:0000256" key="1">
    <source>
        <dbReference type="SAM" id="MobiDB-lite"/>
    </source>
</evidence>
<evidence type="ECO:0000313" key="4">
    <source>
        <dbReference type="Proteomes" id="UP000275394"/>
    </source>
</evidence>
<dbReference type="OrthoDB" id="9769023at2"/>
<dbReference type="Proteomes" id="UP000275394">
    <property type="component" value="Unassembled WGS sequence"/>
</dbReference>
<name>A0A3N2DNA6_9GAMM</name>
<dbReference type="EMBL" id="RKHR01000004">
    <property type="protein sequence ID" value="ROS01139.1"/>
    <property type="molecule type" value="Genomic_DNA"/>
</dbReference>
<comment type="caution">
    <text evidence="3">The sequence shown here is derived from an EMBL/GenBank/DDBJ whole genome shotgun (WGS) entry which is preliminary data.</text>
</comment>
<reference evidence="3 4" key="1">
    <citation type="submission" date="2018-11" db="EMBL/GenBank/DDBJ databases">
        <title>Genomic Encyclopedia of Type Strains, Phase IV (KMG-IV): sequencing the most valuable type-strain genomes for metagenomic binning, comparative biology and taxonomic classification.</title>
        <authorList>
            <person name="Goeker M."/>
        </authorList>
    </citation>
    <scope>NUCLEOTIDE SEQUENCE [LARGE SCALE GENOMIC DNA]</scope>
    <source>
        <strain evidence="3 4">DSM 100316</strain>
    </source>
</reference>
<keyword evidence="2" id="KW-0732">Signal</keyword>
<dbReference type="RefSeq" id="WP_123711966.1">
    <property type="nucleotide sequence ID" value="NZ_RKHR01000004.1"/>
</dbReference>
<dbReference type="AlphaFoldDB" id="A0A3N2DNA6"/>
<gene>
    <name evidence="3" type="ORF">EDC56_1567</name>
</gene>
<keyword evidence="4" id="KW-1185">Reference proteome</keyword>
<sequence>MIVFKPRSGAFLSLLLLLLLSGCVAQHRSNDLAEDLQQGDVYNVLHELEKDSPANRDYAQYQLNLGLLQSYVGDFAESVESLQKAKRVIAELQAISVSENIGAVTVNEAVRSYDSTPSERMLLQQLLIVDYLMLGDIGAARVEVLQANVIEKSLPQHDSISGWVASTQYLSGLVYELNREPDNAMISYRRAYKVHQRNHLPVPKALSDSLLYMTSQLGLRDEHRRYQKAFGYRLAARDRGKASLTVLYWGEVVSHKEQRSLSVFVPDLRENIALALPYYRDHYPRTPSLVIDIAGRRTQTQPLDDVEKLVRADLSTESKAIYARAMARMVAKHMAIQHAQRQDDSGIAAAILNIATTVSEQADVRSWNMLPATIQVARLEVPPGRYDIELRGRQLVLSKPGGVPRWDAVSGAPAKVSRAQRQQQTQSQYGMQQRAQGQQGMQQRAQGQQGMQQRAQGQQSQQQVPRPPTPEVQMLKKYATVDLEAGKTSLLFCPSVAQQIYSYKEP</sequence>
<accession>A0A3N2DNA6</accession>
<feature type="region of interest" description="Disordered" evidence="1">
    <location>
        <begin position="401"/>
        <end position="473"/>
    </location>
</feature>
<dbReference type="SUPFAM" id="SSF48452">
    <property type="entry name" value="TPR-like"/>
    <property type="match status" value="1"/>
</dbReference>
<feature type="signal peptide" evidence="2">
    <location>
        <begin position="1"/>
        <end position="25"/>
    </location>
</feature>
<dbReference type="InterPro" id="IPR011990">
    <property type="entry name" value="TPR-like_helical_dom_sf"/>
</dbReference>
<proteinExistence type="predicted"/>
<evidence type="ECO:0000313" key="3">
    <source>
        <dbReference type="EMBL" id="ROS01139.1"/>
    </source>
</evidence>
<feature type="compositionally biased region" description="Low complexity" evidence="1">
    <location>
        <begin position="420"/>
        <end position="463"/>
    </location>
</feature>
<dbReference type="SMART" id="SM00028">
    <property type="entry name" value="TPR"/>
    <property type="match status" value="2"/>
</dbReference>
<dbReference type="PROSITE" id="PS51257">
    <property type="entry name" value="PROKAR_LIPOPROTEIN"/>
    <property type="match status" value="1"/>
</dbReference>
<evidence type="ECO:0008006" key="5">
    <source>
        <dbReference type="Google" id="ProtNLM"/>
    </source>
</evidence>
<evidence type="ECO:0000256" key="2">
    <source>
        <dbReference type="SAM" id="SignalP"/>
    </source>
</evidence>
<protein>
    <recommendedName>
        <fullName evidence="5">Tetratricopeptide repeat protein</fullName>
    </recommendedName>
</protein>
<dbReference type="InterPro" id="IPR019734">
    <property type="entry name" value="TPR_rpt"/>
</dbReference>
<dbReference type="Gene3D" id="1.25.40.10">
    <property type="entry name" value="Tetratricopeptide repeat domain"/>
    <property type="match status" value="1"/>
</dbReference>
<feature type="chain" id="PRO_5018210567" description="Tetratricopeptide repeat protein" evidence="2">
    <location>
        <begin position="26"/>
        <end position="506"/>
    </location>
</feature>
<organism evidence="3 4">
    <name type="scientific">Sinobacterium caligoides</name>
    <dbReference type="NCBI Taxonomy" id="933926"/>
    <lineage>
        <taxon>Bacteria</taxon>
        <taxon>Pseudomonadati</taxon>
        <taxon>Pseudomonadota</taxon>
        <taxon>Gammaproteobacteria</taxon>
        <taxon>Cellvibrionales</taxon>
        <taxon>Spongiibacteraceae</taxon>
        <taxon>Sinobacterium</taxon>
    </lineage>
</organism>